<dbReference type="AlphaFoldDB" id="K7Z2V9"/>
<organism evidence="1 2">
    <name type="scientific">Candidatus Endolissoclinum faulkneri L2</name>
    <dbReference type="NCBI Taxonomy" id="1193729"/>
    <lineage>
        <taxon>Bacteria</taxon>
        <taxon>Pseudomonadati</taxon>
        <taxon>Pseudomonadota</taxon>
        <taxon>Alphaproteobacteria</taxon>
        <taxon>Rhodospirillales</taxon>
        <taxon>Rhodospirillaceae</taxon>
        <taxon>Candidatus Endolissoclinum</taxon>
    </lineage>
</organism>
<protein>
    <submittedName>
        <fullName evidence="1">Uncharacterized protein</fullName>
    </submittedName>
</protein>
<accession>K7Z2V9</accession>
<gene>
    <name evidence="1" type="ORF">A1OE_97</name>
</gene>
<name>K7Z2V9_9PROT</name>
<evidence type="ECO:0000313" key="2">
    <source>
        <dbReference type="Proteomes" id="UP000010077"/>
    </source>
</evidence>
<sequence>MDSGWICWRPQSLMIDFCIPKKNRMTIEKRAKKKNLIF</sequence>
<reference evidence="1 2" key="1">
    <citation type="journal article" date="2012" name="Proc. Natl. Acad. Sci. U.S.A.">
        <title>Genome streamlining and chemical defense in a coral reef symbiosis.</title>
        <authorList>
            <person name="Kwan J.C."/>
            <person name="Donia M.S."/>
            <person name="Han A.W."/>
            <person name="Hirose E."/>
            <person name="Haygood M.G."/>
            <person name="Schmidt E.W."/>
        </authorList>
    </citation>
    <scope>NUCLEOTIDE SEQUENCE [LARGE SCALE GENOMIC DNA]</scope>
    <source>
        <strain evidence="1 2">L2</strain>
    </source>
</reference>
<dbReference type="Proteomes" id="UP000010077">
    <property type="component" value="Chromosome"/>
</dbReference>
<proteinExistence type="predicted"/>
<dbReference type="KEGG" id="thal:A1OE_97"/>
<evidence type="ECO:0000313" key="1">
    <source>
        <dbReference type="EMBL" id="AFX98308.1"/>
    </source>
</evidence>
<dbReference type="HOGENOM" id="CLU_3325972_0_0_5"/>
<keyword evidence="2" id="KW-1185">Reference proteome</keyword>
<dbReference type="EMBL" id="CP003539">
    <property type="protein sequence ID" value="AFX98308.1"/>
    <property type="molecule type" value="Genomic_DNA"/>
</dbReference>